<dbReference type="EMBL" id="JAYGHK010000055">
    <property type="protein sequence ID" value="MEA5609616.1"/>
    <property type="molecule type" value="Genomic_DNA"/>
</dbReference>
<proteinExistence type="predicted"/>
<dbReference type="GeneID" id="78018538"/>
<sequence length="71" mass="8260">MQDSKYFWQHSHLFKAVIDLALGGIYDHVGGGFHRYTVDPTWIVPHFEKMLDDNGQIVEYIVLQNNKTVII</sequence>
<name>A0ABU5UTK9_NODSP</name>
<dbReference type="PANTHER" id="PTHR42899">
    <property type="entry name" value="SPERMATOGENESIS-ASSOCIATED PROTEIN 20"/>
    <property type="match status" value="1"/>
</dbReference>
<comment type="caution">
    <text evidence="1">The sequence shown here is derived from an EMBL/GenBank/DDBJ whole genome shotgun (WGS) entry which is preliminary data.</text>
</comment>
<dbReference type="InterPro" id="IPR024705">
    <property type="entry name" value="Ssp411"/>
</dbReference>
<accession>A0ABU5UTK9</accession>
<protein>
    <submittedName>
        <fullName evidence="1">Uncharacterized protein</fullName>
    </submittedName>
</protein>
<gene>
    <name evidence="1" type="ORF">VB695_16335</name>
</gene>
<keyword evidence="2" id="KW-1185">Reference proteome</keyword>
<dbReference type="SUPFAM" id="SSF48208">
    <property type="entry name" value="Six-hairpin glycosidases"/>
    <property type="match status" value="1"/>
</dbReference>
<dbReference type="Proteomes" id="UP001303285">
    <property type="component" value="Unassembled WGS sequence"/>
</dbReference>
<evidence type="ECO:0000313" key="1">
    <source>
        <dbReference type="EMBL" id="MEA5609616.1"/>
    </source>
</evidence>
<evidence type="ECO:0000313" key="2">
    <source>
        <dbReference type="Proteomes" id="UP001303285"/>
    </source>
</evidence>
<organism evidence="1 2">
    <name type="scientific">Nodularia spumigena UHCC 0060</name>
    <dbReference type="NCBI Taxonomy" id="3110300"/>
    <lineage>
        <taxon>Bacteria</taxon>
        <taxon>Bacillati</taxon>
        <taxon>Cyanobacteriota</taxon>
        <taxon>Cyanophyceae</taxon>
        <taxon>Nostocales</taxon>
        <taxon>Nodulariaceae</taxon>
        <taxon>Nodularia</taxon>
    </lineage>
</organism>
<dbReference type="PANTHER" id="PTHR42899:SF1">
    <property type="entry name" value="SPERMATOGENESIS-ASSOCIATED PROTEIN 20"/>
    <property type="match status" value="1"/>
</dbReference>
<dbReference type="InterPro" id="IPR008928">
    <property type="entry name" value="6-hairpin_glycosidase_sf"/>
</dbReference>
<dbReference type="RefSeq" id="WP_006198335.1">
    <property type="nucleotide sequence ID" value="NZ_JAYGHK010000055.1"/>
</dbReference>
<reference evidence="1 2" key="1">
    <citation type="submission" date="2023-12" db="EMBL/GenBank/DDBJ databases">
        <title>Baltic Sea Cyanobacteria.</title>
        <authorList>
            <person name="Delbaje E."/>
            <person name="Fewer D.P."/>
            <person name="Shishido T.K."/>
        </authorList>
    </citation>
    <scope>NUCLEOTIDE SEQUENCE [LARGE SCALE GENOMIC DNA]</scope>
    <source>
        <strain evidence="1 2">UHCC 0060</strain>
    </source>
</reference>